<name>A0A1L9AWE3_9BACT</name>
<dbReference type="EMBL" id="MPIN01000020">
    <property type="protein sequence ID" value="OJH34307.1"/>
    <property type="molecule type" value="Genomic_DNA"/>
</dbReference>
<dbReference type="InterPro" id="IPR017871">
    <property type="entry name" value="ABC_transporter-like_CS"/>
</dbReference>
<keyword evidence="4" id="KW-0547">Nucleotide-binding</keyword>
<evidence type="ECO:0000313" key="11">
    <source>
        <dbReference type="EMBL" id="OJH34307.1"/>
    </source>
</evidence>
<dbReference type="SUPFAM" id="SSF52540">
    <property type="entry name" value="P-loop containing nucleoside triphosphate hydrolases"/>
    <property type="match status" value="1"/>
</dbReference>
<feature type="domain" description="ABC transporter" evidence="9">
    <location>
        <begin position="327"/>
        <end position="556"/>
    </location>
</feature>
<dbReference type="Pfam" id="PF00664">
    <property type="entry name" value="ABC_membrane"/>
    <property type="match status" value="1"/>
</dbReference>
<keyword evidence="2" id="KW-0813">Transport</keyword>
<proteinExistence type="predicted"/>
<dbReference type="PROSITE" id="PS50893">
    <property type="entry name" value="ABC_TRANSPORTER_2"/>
    <property type="match status" value="1"/>
</dbReference>
<dbReference type="Gene3D" id="3.40.50.300">
    <property type="entry name" value="P-loop containing nucleotide triphosphate hydrolases"/>
    <property type="match status" value="1"/>
</dbReference>
<dbReference type="Pfam" id="PF00005">
    <property type="entry name" value="ABC_tran"/>
    <property type="match status" value="1"/>
</dbReference>
<dbReference type="RefSeq" id="WP_071904632.1">
    <property type="nucleotide sequence ID" value="NZ_MPIN01000020.1"/>
</dbReference>
<accession>A0A1L9AWE3</accession>
<dbReference type="SMART" id="SM00382">
    <property type="entry name" value="AAA"/>
    <property type="match status" value="1"/>
</dbReference>
<keyword evidence="6 8" id="KW-1133">Transmembrane helix</keyword>
<dbReference type="InterPro" id="IPR036640">
    <property type="entry name" value="ABC1_TM_sf"/>
</dbReference>
<dbReference type="GO" id="GO:0043190">
    <property type="term" value="C:ATP-binding cassette (ABC) transporter complex"/>
    <property type="evidence" value="ECO:0007669"/>
    <property type="project" value="TreeGrafter"/>
</dbReference>
<evidence type="ECO:0000256" key="8">
    <source>
        <dbReference type="SAM" id="Phobius"/>
    </source>
</evidence>
<dbReference type="GO" id="GO:1904680">
    <property type="term" value="F:peptide transmembrane transporter activity"/>
    <property type="evidence" value="ECO:0007669"/>
    <property type="project" value="InterPro"/>
</dbReference>
<dbReference type="InterPro" id="IPR050095">
    <property type="entry name" value="ECF_ABC_transporter_ATP-bd"/>
</dbReference>
<dbReference type="InterPro" id="IPR005898">
    <property type="entry name" value="Cyc_pep_transpt_SyrD/YojI"/>
</dbReference>
<feature type="transmembrane region" description="Helical" evidence="8">
    <location>
        <begin position="49"/>
        <end position="66"/>
    </location>
</feature>
<dbReference type="NCBIfam" id="TIGR01194">
    <property type="entry name" value="cyc_pep_trnsptr"/>
    <property type="match status" value="1"/>
</dbReference>
<sequence length="556" mass="61523">MKKLLAFISGYSRRSLIQALVAGIVCGACNTSLLALINRTVKEGTGANTLWMYIGVWLLLPLSRFSSEMLLTTLGQGALYELRARLSRKILGAPMRQLEEVGAPRLLTMLTEDLPVITAALLQIPMLCVNGVIVVGGLLYMGWMSPTLFVMVLGLMVLGVLGYQLPVLRAMRHFRKSREASDALMTGFRALTQGTKELKLSRRRREAFFSRSLDASARDYKENHIRAMFVHVGAASWGQAMLFAIIGMVLFLLPRWTAVDAQMHIGYALVLLYLMTPMQMVMNTMPALNRAGVALEKVEAMGVSLAEELPAQGTESPDAIGPGWSQLQLAGVTHVYRREGEDNNFTMGPIDLTLERGQIIFLAGGNGSGKTTLAKLLVGLYAPERGEILIDGKRVLATEREAYRHLFTAIFSDFFLFESLLGLDSPNLDEEARNYLQLLQLQHKVQVANGVLSTTDLSQGQRKRLALLAAYLEDRPIFLFDEWAADQDPVFKDIFYRQLLPELKAKGKMVIVISHDDQYYGIADRIIKLNSGQVAYDRPGAQVSSSLTDVQSSNVG</sequence>
<evidence type="ECO:0000256" key="3">
    <source>
        <dbReference type="ARBA" id="ARBA00022692"/>
    </source>
</evidence>
<feature type="transmembrane region" description="Helical" evidence="8">
    <location>
        <begin position="265"/>
        <end position="282"/>
    </location>
</feature>
<keyword evidence="12" id="KW-1185">Reference proteome</keyword>
<dbReference type="GO" id="GO:0015833">
    <property type="term" value="P:peptide transport"/>
    <property type="evidence" value="ECO:0007669"/>
    <property type="project" value="InterPro"/>
</dbReference>
<evidence type="ECO:0000259" key="9">
    <source>
        <dbReference type="PROSITE" id="PS50893"/>
    </source>
</evidence>
<keyword evidence="5 11" id="KW-0067">ATP-binding</keyword>
<dbReference type="OrthoDB" id="9760776at2"/>
<evidence type="ECO:0000256" key="4">
    <source>
        <dbReference type="ARBA" id="ARBA00022741"/>
    </source>
</evidence>
<evidence type="ECO:0000313" key="12">
    <source>
        <dbReference type="Proteomes" id="UP000182229"/>
    </source>
</evidence>
<dbReference type="Gene3D" id="1.20.1560.10">
    <property type="entry name" value="ABC transporter type 1, transmembrane domain"/>
    <property type="match status" value="1"/>
</dbReference>
<protein>
    <submittedName>
        <fullName evidence="11">ABC transporter ATP-binding protein</fullName>
    </submittedName>
</protein>
<dbReference type="GO" id="GO:0005524">
    <property type="term" value="F:ATP binding"/>
    <property type="evidence" value="ECO:0007669"/>
    <property type="project" value="UniProtKB-KW"/>
</dbReference>
<evidence type="ECO:0000256" key="2">
    <source>
        <dbReference type="ARBA" id="ARBA00022448"/>
    </source>
</evidence>
<evidence type="ECO:0000256" key="1">
    <source>
        <dbReference type="ARBA" id="ARBA00004651"/>
    </source>
</evidence>
<dbReference type="GO" id="GO:0140359">
    <property type="term" value="F:ABC-type transporter activity"/>
    <property type="evidence" value="ECO:0007669"/>
    <property type="project" value="InterPro"/>
</dbReference>
<dbReference type="PROSITE" id="PS50929">
    <property type="entry name" value="ABC_TM1F"/>
    <property type="match status" value="1"/>
</dbReference>
<organism evidence="11 12">
    <name type="scientific">Cystobacter ferrugineus</name>
    <dbReference type="NCBI Taxonomy" id="83449"/>
    <lineage>
        <taxon>Bacteria</taxon>
        <taxon>Pseudomonadati</taxon>
        <taxon>Myxococcota</taxon>
        <taxon>Myxococcia</taxon>
        <taxon>Myxococcales</taxon>
        <taxon>Cystobacterineae</taxon>
        <taxon>Archangiaceae</taxon>
        <taxon>Cystobacter</taxon>
    </lineage>
</organism>
<dbReference type="InterPro" id="IPR011527">
    <property type="entry name" value="ABC1_TM_dom"/>
</dbReference>
<keyword evidence="3 8" id="KW-0812">Transmembrane</keyword>
<dbReference type="GO" id="GO:0016887">
    <property type="term" value="F:ATP hydrolysis activity"/>
    <property type="evidence" value="ECO:0007669"/>
    <property type="project" value="InterPro"/>
</dbReference>
<evidence type="ECO:0000256" key="6">
    <source>
        <dbReference type="ARBA" id="ARBA00022989"/>
    </source>
</evidence>
<dbReference type="InterPro" id="IPR027417">
    <property type="entry name" value="P-loop_NTPase"/>
</dbReference>
<feature type="transmembrane region" description="Helical" evidence="8">
    <location>
        <begin position="147"/>
        <end position="168"/>
    </location>
</feature>
<evidence type="ECO:0000256" key="7">
    <source>
        <dbReference type="ARBA" id="ARBA00023136"/>
    </source>
</evidence>
<evidence type="ECO:0000259" key="10">
    <source>
        <dbReference type="PROSITE" id="PS50929"/>
    </source>
</evidence>
<comment type="subcellular location">
    <subcellularLocation>
        <location evidence="1">Cell membrane</location>
        <topology evidence="1">Multi-pass membrane protein</topology>
    </subcellularLocation>
</comment>
<feature type="domain" description="ABC transmembrane type-1" evidence="10">
    <location>
        <begin position="17"/>
        <end position="290"/>
    </location>
</feature>
<evidence type="ECO:0000256" key="5">
    <source>
        <dbReference type="ARBA" id="ARBA00022840"/>
    </source>
</evidence>
<feature type="transmembrane region" description="Helical" evidence="8">
    <location>
        <begin position="16"/>
        <end position="37"/>
    </location>
</feature>
<dbReference type="Proteomes" id="UP000182229">
    <property type="component" value="Unassembled WGS sequence"/>
</dbReference>
<feature type="transmembrane region" description="Helical" evidence="8">
    <location>
        <begin position="228"/>
        <end position="253"/>
    </location>
</feature>
<gene>
    <name evidence="11" type="ORF">BON30_44150</name>
</gene>
<dbReference type="InterPro" id="IPR003593">
    <property type="entry name" value="AAA+_ATPase"/>
</dbReference>
<reference evidence="11 12" key="2">
    <citation type="submission" date="2016-12" db="EMBL/GenBank/DDBJ databases">
        <title>Draft Genome Sequence of Cystobacter ferrugineus Strain Cbfe23.</title>
        <authorList>
            <person name="Akbar S."/>
            <person name="Dowd S.E."/>
            <person name="Stevens D.C."/>
        </authorList>
    </citation>
    <scope>NUCLEOTIDE SEQUENCE [LARGE SCALE GENOMIC DNA]</scope>
    <source>
        <strain evidence="11 12">Cbfe23</strain>
    </source>
</reference>
<feature type="transmembrane region" description="Helical" evidence="8">
    <location>
        <begin position="114"/>
        <end position="141"/>
    </location>
</feature>
<dbReference type="AlphaFoldDB" id="A0A1L9AWE3"/>
<dbReference type="PROSITE" id="PS00211">
    <property type="entry name" value="ABC_TRANSPORTER_1"/>
    <property type="match status" value="1"/>
</dbReference>
<keyword evidence="7 8" id="KW-0472">Membrane</keyword>
<dbReference type="PANTHER" id="PTHR43553:SF11">
    <property type="entry name" value="ABC TRANSPORTER ATP-BINDING_PERMEASE PROTEIN YOJI"/>
    <property type="match status" value="1"/>
</dbReference>
<reference evidence="12" key="1">
    <citation type="submission" date="2016-11" db="EMBL/GenBank/DDBJ databases">
        <authorList>
            <person name="Shukria A."/>
            <person name="Stevens D.C."/>
        </authorList>
    </citation>
    <scope>NUCLEOTIDE SEQUENCE [LARGE SCALE GENOMIC DNA]</scope>
    <source>
        <strain evidence="12">Cbfe23</strain>
    </source>
</reference>
<dbReference type="STRING" id="83449.BON30_44150"/>
<dbReference type="PANTHER" id="PTHR43553">
    <property type="entry name" value="HEAVY METAL TRANSPORTER"/>
    <property type="match status" value="1"/>
</dbReference>
<dbReference type="InterPro" id="IPR003439">
    <property type="entry name" value="ABC_transporter-like_ATP-bd"/>
</dbReference>
<comment type="caution">
    <text evidence="11">The sequence shown here is derived from an EMBL/GenBank/DDBJ whole genome shotgun (WGS) entry which is preliminary data.</text>
</comment>
<dbReference type="SUPFAM" id="SSF90123">
    <property type="entry name" value="ABC transporter transmembrane region"/>
    <property type="match status" value="1"/>
</dbReference>